<dbReference type="AlphaFoldDB" id="A0A8S1IQV6"/>
<feature type="domain" description="DUF4246" evidence="1">
    <location>
        <begin position="88"/>
        <end position="461"/>
    </location>
</feature>
<dbReference type="EMBL" id="CAJHUC010000624">
    <property type="protein sequence ID" value="CAD7697187.1"/>
    <property type="molecule type" value="Genomic_DNA"/>
</dbReference>
<accession>A0A8S1IQV6</accession>
<proteinExistence type="predicted"/>
<dbReference type="PANTHER" id="PTHR33119">
    <property type="entry name" value="IFI3P"/>
    <property type="match status" value="1"/>
</dbReference>
<name>A0A8S1IQV6_9CHLO</name>
<sequence length="525" mass="58929">MEAPGGKSANLPRSNDDMGFVFPTVFTLSQEDNAYPGCPREPMTLVEVDLLRLRASIMRKERWADKLDDAGVVQRWRREAAEQGAEEEAVDFVLDELRHLASLRQGPIEPAVVDGVWQADGIVDGDLTADLLSGVAKLEDVPEEARDWHPGSDNQVLDLVHPSLFPFVAGVSRQTEIPEPWDKFVGTGEVQAIDNRPNWDLRGGWHSLPQGRSKAYQWLPAEFAVLHDGSVAIESYINNLHPLLHPGLYRTIGAIFGKFVPLFERVLTDALSPRLLRVVPQSCDYSEVPPVPAFKAPDAPEQSVNLHGRKLQVIVKLANIVLTPDKPSYSGGAWHVEGMENEAIVATGIFYYAQDNIAESRLAFRQAVSEPDYEQCDDEGVMRVYGMENEGPLNQNLGSVITVGGRCLAFPNMLQHRVTPFCLKDATQPGYRKILVFFLVDPCRRVLSTATVPPQQRGWLKMEIAVALRGIFPQTITDRVSKAMDWPVRLEEAKRHREELMKERKFFVNEATTELFEREFSLCEH</sequence>
<dbReference type="PANTHER" id="PTHR33119:SF1">
    <property type="entry name" value="FE2OG DIOXYGENASE DOMAIN-CONTAINING PROTEIN"/>
    <property type="match status" value="1"/>
</dbReference>
<dbReference type="OrthoDB" id="2014378at2759"/>
<dbReference type="Proteomes" id="UP000708148">
    <property type="component" value="Unassembled WGS sequence"/>
</dbReference>
<evidence type="ECO:0000259" key="1">
    <source>
        <dbReference type="Pfam" id="PF14033"/>
    </source>
</evidence>
<keyword evidence="3" id="KW-1185">Reference proteome</keyword>
<reference evidence="2" key="1">
    <citation type="submission" date="2020-12" db="EMBL/GenBank/DDBJ databases">
        <authorList>
            <person name="Iha C."/>
        </authorList>
    </citation>
    <scope>NUCLEOTIDE SEQUENCE</scope>
</reference>
<dbReference type="InterPro" id="IPR049192">
    <property type="entry name" value="DUF4246_C"/>
</dbReference>
<dbReference type="Pfam" id="PF14033">
    <property type="entry name" value="DUF4246"/>
    <property type="match status" value="1"/>
</dbReference>
<protein>
    <recommendedName>
        <fullName evidence="1">DUF4246 domain-containing protein</fullName>
    </recommendedName>
</protein>
<comment type="caution">
    <text evidence="2">The sequence shown here is derived from an EMBL/GenBank/DDBJ whole genome shotgun (WGS) entry which is preliminary data.</text>
</comment>
<dbReference type="InterPro" id="IPR025340">
    <property type="entry name" value="DUF4246"/>
</dbReference>
<gene>
    <name evidence="2" type="ORF">OSTQU699_LOCUS2548</name>
</gene>
<evidence type="ECO:0000313" key="2">
    <source>
        <dbReference type="EMBL" id="CAD7697187.1"/>
    </source>
</evidence>
<organism evidence="2 3">
    <name type="scientific">Ostreobium quekettii</name>
    <dbReference type="NCBI Taxonomy" id="121088"/>
    <lineage>
        <taxon>Eukaryota</taxon>
        <taxon>Viridiplantae</taxon>
        <taxon>Chlorophyta</taxon>
        <taxon>core chlorophytes</taxon>
        <taxon>Ulvophyceae</taxon>
        <taxon>TCBD clade</taxon>
        <taxon>Bryopsidales</taxon>
        <taxon>Ostreobineae</taxon>
        <taxon>Ostreobiaceae</taxon>
        <taxon>Ostreobium</taxon>
    </lineage>
</organism>
<evidence type="ECO:0000313" key="3">
    <source>
        <dbReference type="Proteomes" id="UP000708148"/>
    </source>
</evidence>